<accession>A0A653DWA4</accession>
<dbReference type="EMBL" id="CAACVG010015463">
    <property type="protein sequence ID" value="VEN64489.1"/>
    <property type="molecule type" value="Genomic_DNA"/>
</dbReference>
<evidence type="ECO:0000313" key="2">
    <source>
        <dbReference type="EMBL" id="VEN64489.1"/>
    </source>
</evidence>
<gene>
    <name evidence="2" type="ORF">CALMAC_LOCUS21001</name>
</gene>
<dbReference type="InterPro" id="IPR056707">
    <property type="entry name" value="DUF7805"/>
</dbReference>
<dbReference type="OrthoDB" id="10037824at2759"/>
<dbReference type="Proteomes" id="UP000410492">
    <property type="component" value="Unassembled WGS sequence"/>
</dbReference>
<dbReference type="Pfam" id="PF25090">
    <property type="entry name" value="DUF7805"/>
    <property type="match status" value="1"/>
</dbReference>
<feature type="non-terminal residue" evidence="2">
    <location>
        <position position="114"/>
    </location>
</feature>
<reference evidence="2 3" key="1">
    <citation type="submission" date="2019-01" db="EMBL/GenBank/DDBJ databases">
        <authorList>
            <person name="Sayadi A."/>
        </authorList>
    </citation>
    <scope>NUCLEOTIDE SEQUENCE [LARGE SCALE GENOMIC DNA]</scope>
</reference>
<evidence type="ECO:0000259" key="1">
    <source>
        <dbReference type="Pfam" id="PF25090"/>
    </source>
</evidence>
<feature type="domain" description="DUF7805" evidence="1">
    <location>
        <begin position="1"/>
        <end position="71"/>
    </location>
</feature>
<keyword evidence="3" id="KW-1185">Reference proteome</keyword>
<dbReference type="AlphaFoldDB" id="A0A653DWA4"/>
<protein>
    <recommendedName>
        <fullName evidence="1">DUF7805 domain-containing protein</fullName>
    </recommendedName>
</protein>
<sequence>MIYTGKPPKLIRVVCPAEPGSRPLVIQVFSEDWYGESQAHMVQRPPSFLVEWIGQEPGAAAFSWLEITRSRSSLLQQLQVPVNASANDTELECLYRCPELMDACISASLWCDGK</sequence>
<proteinExistence type="predicted"/>
<organism evidence="2 3">
    <name type="scientific">Callosobruchus maculatus</name>
    <name type="common">Southern cowpea weevil</name>
    <name type="synonym">Pulse bruchid</name>
    <dbReference type="NCBI Taxonomy" id="64391"/>
    <lineage>
        <taxon>Eukaryota</taxon>
        <taxon>Metazoa</taxon>
        <taxon>Ecdysozoa</taxon>
        <taxon>Arthropoda</taxon>
        <taxon>Hexapoda</taxon>
        <taxon>Insecta</taxon>
        <taxon>Pterygota</taxon>
        <taxon>Neoptera</taxon>
        <taxon>Endopterygota</taxon>
        <taxon>Coleoptera</taxon>
        <taxon>Polyphaga</taxon>
        <taxon>Cucujiformia</taxon>
        <taxon>Chrysomeloidea</taxon>
        <taxon>Chrysomelidae</taxon>
        <taxon>Bruchinae</taxon>
        <taxon>Bruchini</taxon>
        <taxon>Callosobruchus</taxon>
    </lineage>
</organism>
<name>A0A653DWA4_CALMS</name>
<evidence type="ECO:0000313" key="3">
    <source>
        <dbReference type="Proteomes" id="UP000410492"/>
    </source>
</evidence>